<dbReference type="PANTHER" id="PTHR30502">
    <property type="entry name" value="2-KETO-3-DEOXY-L-RHAMNONATE ALDOLASE"/>
    <property type="match status" value="1"/>
</dbReference>
<dbReference type="GO" id="GO:0046872">
    <property type="term" value="F:metal ion binding"/>
    <property type="evidence" value="ECO:0007669"/>
    <property type="project" value="UniProtKB-KW"/>
</dbReference>
<evidence type="ECO:0000313" key="5">
    <source>
        <dbReference type="EMBL" id="MSU90761.1"/>
    </source>
</evidence>
<proteinExistence type="inferred from homology"/>
<dbReference type="GO" id="GO:0016832">
    <property type="term" value="F:aldehyde-lyase activity"/>
    <property type="evidence" value="ECO:0007669"/>
    <property type="project" value="TreeGrafter"/>
</dbReference>
<reference evidence="5 6" key="1">
    <citation type="submission" date="2019-10" db="EMBL/GenBank/DDBJ databases">
        <title>Cognatihalovulum marinum gen. nov. sp. nov., a new member of the family Rhodobacteraceae isolated from deep seawater of the Northwest Indian Ocean.</title>
        <authorList>
            <person name="Ruan C."/>
            <person name="Wang J."/>
            <person name="Zheng X."/>
            <person name="Song L."/>
            <person name="Zhu Y."/>
            <person name="Huang Y."/>
            <person name="Lu Z."/>
            <person name="Du W."/>
            <person name="Huang L."/>
            <person name="Dai X."/>
        </authorList>
    </citation>
    <scope>NUCLEOTIDE SEQUENCE [LARGE SCALE GENOMIC DNA]</scope>
    <source>
        <strain evidence="5 6">2CG4</strain>
    </source>
</reference>
<evidence type="ECO:0000313" key="6">
    <source>
        <dbReference type="Proteomes" id="UP000474957"/>
    </source>
</evidence>
<dbReference type="InterPro" id="IPR050251">
    <property type="entry name" value="HpcH-HpaI_aldolase"/>
</dbReference>
<evidence type="ECO:0000256" key="1">
    <source>
        <dbReference type="ARBA" id="ARBA00005568"/>
    </source>
</evidence>
<dbReference type="InterPro" id="IPR015813">
    <property type="entry name" value="Pyrv/PenolPyrv_kinase-like_dom"/>
</dbReference>
<dbReference type="InterPro" id="IPR005000">
    <property type="entry name" value="Aldolase/citrate-lyase_domain"/>
</dbReference>
<name>A0A6L5Z2F5_9RHOB</name>
<sequence>MIENRMLARMQEGQTALGLGATMPPASHMPVFVARAGFDWAFLDLEHALISPENLGLLCTMLRLQGVTPLVRIASGSLDRVASLLDSGAQGIILPHVETAREAQDLVALCKYAPTGRRSWGGASPQLGYPQKPSAELMSAADATTLAIVMCESRSGVDNIDQIAAVPGLDGVLIGNVDLSLDLGETGAPDGPATTEAILHVGRAVNAAGRHFGIAGAPSPERIRALQGLRIDFLLAGMDHRIFAAALEARAETWRSALGSA</sequence>
<gene>
    <name evidence="5" type="ORF">GE300_14250</name>
</gene>
<dbReference type="Proteomes" id="UP000474957">
    <property type="component" value="Unassembled WGS sequence"/>
</dbReference>
<protein>
    <recommendedName>
        <fullName evidence="4">HpcH/HpaI aldolase/citrate lyase domain-containing protein</fullName>
    </recommendedName>
</protein>
<dbReference type="RefSeq" id="WP_154447247.1">
    <property type="nucleotide sequence ID" value="NZ_WIND01000012.1"/>
</dbReference>
<comment type="similarity">
    <text evidence="1">Belongs to the HpcH/HpaI aldolase family.</text>
</comment>
<dbReference type="SUPFAM" id="SSF51621">
    <property type="entry name" value="Phosphoenolpyruvate/pyruvate domain"/>
    <property type="match status" value="1"/>
</dbReference>
<evidence type="ECO:0000256" key="3">
    <source>
        <dbReference type="ARBA" id="ARBA00023239"/>
    </source>
</evidence>
<dbReference type="InterPro" id="IPR040442">
    <property type="entry name" value="Pyrv_kinase-like_dom_sf"/>
</dbReference>
<dbReference type="AlphaFoldDB" id="A0A6L5Z2F5"/>
<comment type="caution">
    <text evidence="5">The sequence shown here is derived from an EMBL/GenBank/DDBJ whole genome shotgun (WGS) entry which is preliminary data.</text>
</comment>
<evidence type="ECO:0000259" key="4">
    <source>
        <dbReference type="Pfam" id="PF03328"/>
    </source>
</evidence>
<dbReference type="Pfam" id="PF03328">
    <property type="entry name" value="HpcH_HpaI"/>
    <property type="match status" value="1"/>
</dbReference>
<accession>A0A6L5Z2F5</accession>
<dbReference type="Gene3D" id="3.20.20.60">
    <property type="entry name" value="Phosphoenolpyruvate-binding domains"/>
    <property type="match status" value="1"/>
</dbReference>
<feature type="domain" description="HpcH/HpaI aldolase/citrate lyase" evidence="4">
    <location>
        <begin position="33"/>
        <end position="209"/>
    </location>
</feature>
<dbReference type="GO" id="GO:0005737">
    <property type="term" value="C:cytoplasm"/>
    <property type="evidence" value="ECO:0007669"/>
    <property type="project" value="TreeGrafter"/>
</dbReference>
<dbReference type="EMBL" id="WIND01000012">
    <property type="protein sequence ID" value="MSU90761.1"/>
    <property type="molecule type" value="Genomic_DNA"/>
</dbReference>
<organism evidence="5 6">
    <name type="scientific">Halovulum marinum</name>
    <dbReference type="NCBI Taxonomy" id="2662447"/>
    <lineage>
        <taxon>Bacteria</taxon>
        <taxon>Pseudomonadati</taxon>
        <taxon>Pseudomonadota</taxon>
        <taxon>Alphaproteobacteria</taxon>
        <taxon>Rhodobacterales</taxon>
        <taxon>Paracoccaceae</taxon>
        <taxon>Halovulum</taxon>
    </lineage>
</organism>
<dbReference type="PANTHER" id="PTHR30502:SF0">
    <property type="entry name" value="PHOSPHOENOLPYRUVATE CARBOXYLASE FAMILY PROTEIN"/>
    <property type="match status" value="1"/>
</dbReference>
<evidence type="ECO:0000256" key="2">
    <source>
        <dbReference type="ARBA" id="ARBA00022723"/>
    </source>
</evidence>
<keyword evidence="2" id="KW-0479">Metal-binding</keyword>
<keyword evidence="6" id="KW-1185">Reference proteome</keyword>
<keyword evidence="3" id="KW-0456">Lyase</keyword>